<evidence type="ECO:0000313" key="2">
    <source>
        <dbReference type="EMBL" id="KAG5992523.1"/>
    </source>
</evidence>
<protein>
    <submittedName>
        <fullName evidence="2">Uncharacterized protein</fullName>
    </submittedName>
</protein>
<dbReference type="Pfam" id="PF02809">
    <property type="entry name" value="UIM"/>
    <property type="match status" value="1"/>
</dbReference>
<dbReference type="GO" id="GO:0006281">
    <property type="term" value="P:DNA repair"/>
    <property type="evidence" value="ECO:0007669"/>
    <property type="project" value="InterPro"/>
</dbReference>
<dbReference type="Pfam" id="PF06087">
    <property type="entry name" value="Tyr-DNA_phospho"/>
    <property type="match status" value="1"/>
</dbReference>
<dbReference type="Proteomes" id="UP000748025">
    <property type="component" value="Unassembled WGS sequence"/>
</dbReference>
<dbReference type="Gene3D" id="3.30.870.10">
    <property type="entry name" value="Endonuclease Chain A"/>
    <property type="match status" value="1"/>
</dbReference>
<feature type="compositionally biased region" description="Polar residues" evidence="1">
    <location>
        <begin position="16"/>
        <end position="26"/>
    </location>
</feature>
<dbReference type="InterPro" id="IPR010347">
    <property type="entry name" value="Tdp1"/>
</dbReference>
<evidence type="ECO:0000256" key="1">
    <source>
        <dbReference type="SAM" id="MobiDB-lite"/>
    </source>
</evidence>
<feature type="region of interest" description="Disordered" evidence="1">
    <location>
        <begin position="1"/>
        <end position="29"/>
    </location>
</feature>
<name>A0A9P7N5M3_9HYPO</name>
<comment type="caution">
    <text evidence="2">The sequence shown here is derived from an EMBL/GenBank/DDBJ whole genome shotgun (WGS) entry which is preliminary data.</text>
</comment>
<proteinExistence type="predicted"/>
<accession>A0A9P7N5M3</accession>
<gene>
    <name evidence="2" type="ORF">E4U43_003741</name>
</gene>
<reference evidence="2" key="1">
    <citation type="journal article" date="2020" name="bioRxiv">
        <title>Whole genome comparisons of ergot fungi reveals the divergence and evolution of species within the genus Claviceps are the result of varying mechanisms driving genome evolution and host range expansion.</title>
        <authorList>
            <person name="Wyka S.A."/>
            <person name="Mondo S.J."/>
            <person name="Liu M."/>
            <person name="Dettman J."/>
            <person name="Nalam V."/>
            <person name="Broders K.D."/>
        </authorList>
    </citation>
    <scope>NUCLEOTIDE SEQUENCE</scope>
    <source>
        <strain evidence="2">CCC 602</strain>
    </source>
</reference>
<keyword evidence="3" id="KW-1185">Reference proteome</keyword>
<feature type="region of interest" description="Disordered" evidence="1">
    <location>
        <begin position="226"/>
        <end position="263"/>
    </location>
</feature>
<evidence type="ECO:0000313" key="3">
    <source>
        <dbReference type="Proteomes" id="UP000748025"/>
    </source>
</evidence>
<sequence length="333" mass="36963">MANALSRGLGRAESSMHVTTPRFETSTTRRRKYMTQQYIASRCVWYNVIAGTKYAGDLTRGSLYNACDSVACDAGSAIHGRGRGAGDAEYKAGYMDGRMQKVEPRGHSSKSQQDVLIGAQAAAAAVLPNLLLRHPSLDTRPPSRVIAPASCIPVAMSSHDESEDEELKYAIALSLQQPARTEEQKDEEQDAAPGPTRSDGRDSSSFTLLSLNRKRMESERLARLAAKRTRTVDEDDDDVQEIPAPKKGRPSLTNRRNDHVPIPYPNGVVKRTWTRGYDRSDDVIQIDEILQKDKLLLAFFSSFQWNEPWLLRKINLSQTKVLLAAFAANDAQV</sequence>
<feature type="non-terminal residue" evidence="2">
    <location>
        <position position="333"/>
    </location>
</feature>
<feature type="region of interest" description="Disordered" evidence="1">
    <location>
        <begin position="177"/>
        <end position="206"/>
    </location>
</feature>
<dbReference type="GO" id="GO:0005634">
    <property type="term" value="C:nucleus"/>
    <property type="evidence" value="ECO:0007669"/>
    <property type="project" value="InterPro"/>
</dbReference>
<organism evidence="2 3">
    <name type="scientific">Claviceps pusilla</name>
    <dbReference type="NCBI Taxonomy" id="123648"/>
    <lineage>
        <taxon>Eukaryota</taxon>
        <taxon>Fungi</taxon>
        <taxon>Dikarya</taxon>
        <taxon>Ascomycota</taxon>
        <taxon>Pezizomycotina</taxon>
        <taxon>Sordariomycetes</taxon>
        <taxon>Hypocreomycetidae</taxon>
        <taxon>Hypocreales</taxon>
        <taxon>Clavicipitaceae</taxon>
        <taxon>Claviceps</taxon>
    </lineage>
</organism>
<dbReference type="EMBL" id="SRPW01002485">
    <property type="protein sequence ID" value="KAG5992523.1"/>
    <property type="molecule type" value="Genomic_DNA"/>
</dbReference>
<dbReference type="AlphaFoldDB" id="A0A9P7N5M3"/>
<dbReference type="GO" id="GO:0008081">
    <property type="term" value="F:phosphoric diester hydrolase activity"/>
    <property type="evidence" value="ECO:0007669"/>
    <property type="project" value="InterPro"/>
</dbReference>
<dbReference type="PROSITE" id="PS50330">
    <property type="entry name" value="UIM"/>
    <property type="match status" value="1"/>
</dbReference>
<dbReference type="InterPro" id="IPR003903">
    <property type="entry name" value="UIM_dom"/>
</dbReference>
<dbReference type="OrthoDB" id="47785at2759"/>